<dbReference type="EMBL" id="UZAI01005393">
    <property type="protein sequence ID" value="VDO90344.1"/>
    <property type="molecule type" value="Genomic_DNA"/>
</dbReference>
<organism evidence="1 2">
    <name type="scientific">Schistosoma margrebowiei</name>
    <dbReference type="NCBI Taxonomy" id="48269"/>
    <lineage>
        <taxon>Eukaryota</taxon>
        <taxon>Metazoa</taxon>
        <taxon>Spiralia</taxon>
        <taxon>Lophotrochozoa</taxon>
        <taxon>Platyhelminthes</taxon>
        <taxon>Trematoda</taxon>
        <taxon>Digenea</taxon>
        <taxon>Strigeidida</taxon>
        <taxon>Schistosomatoidea</taxon>
        <taxon>Schistosomatidae</taxon>
        <taxon>Schistosoma</taxon>
    </lineage>
</organism>
<gene>
    <name evidence="1" type="ORF">SMRZ_LOCUS10434</name>
</gene>
<accession>A0A183M307</accession>
<keyword evidence="2" id="KW-1185">Reference proteome</keyword>
<reference evidence="1 2" key="1">
    <citation type="submission" date="2018-11" db="EMBL/GenBank/DDBJ databases">
        <authorList>
            <consortium name="Pathogen Informatics"/>
        </authorList>
    </citation>
    <scope>NUCLEOTIDE SEQUENCE [LARGE SCALE GENOMIC DNA]</scope>
    <source>
        <strain evidence="1 2">Zambia</strain>
    </source>
</reference>
<evidence type="ECO:0000313" key="1">
    <source>
        <dbReference type="EMBL" id="VDO90344.1"/>
    </source>
</evidence>
<proteinExistence type="predicted"/>
<evidence type="ECO:0000313" key="2">
    <source>
        <dbReference type="Proteomes" id="UP000277204"/>
    </source>
</evidence>
<dbReference type="Proteomes" id="UP000277204">
    <property type="component" value="Unassembled WGS sequence"/>
</dbReference>
<name>A0A183M307_9TREM</name>
<protein>
    <submittedName>
        <fullName evidence="1">Uncharacterized protein</fullName>
    </submittedName>
</protein>
<sequence>MLVGSSQQEIKDSGFVIFGTCQQSVPLILTELMLLNRFVPVSFIFTASDGIPTQCIQFRIAQMSGHIVTYMKVITTQRS</sequence>
<dbReference type="AlphaFoldDB" id="A0A183M307"/>